<dbReference type="Gene3D" id="3.30.1950.10">
    <property type="entry name" value="wza like domain"/>
    <property type="match status" value="1"/>
</dbReference>
<dbReference type="RefSeq" id="WP_376919428.1">
    <property type="nucleotide sequence ID" value="NZ_JBHRSW010000008.1"/>
</dbReference>
<keyword evidence="6" id="KW-1185">Reference proteome</keyword>
<dbReference type="PANTHER" id="PTHR33619:SF3">
    <property type="entry name" value="POLYSACCHARIDE EXPORT PROTEIN GFCE-RELATED"/>
    <property type="match status" value="1"/>
</dbReference>
<evidence type="ECO:0000259" key="3">
    <source>
        <dbReference type="Pfam" id="PF02563"/>
    </source>
</evidence>
<dbReference type="InterPro" id="IPR019554">
    <property type="entry name" value="Soluble_ligand-bd"/>
</dbReference>
<comment type="caution">
    <text evidence="5">The sequence shown here is derived from an EMBL/GenBank/DDBJ whole genome shotgun (WGS) entry which is preliminary data.</text>
</comment>
<dbReference type="InterPro" id="IPR049712">
    <property type="entry name" value="Poly_export"/>
</dbReference>
<sequence length="177" mass="19423">MKSLVSKLVVLVFFCFSSGKSMANLGEYTLGAGDLVNITVFGEEDLFVETRVSNVGVIKYPFLGELQLIGKTVNEVERIIDEGLRGDYLINPTVSVSVIEYRPFFIDGEVKRPGGYSYQPGLSFDKAVALAGGYTERANKAKVNTKRIIDGREESLELSVGDIVLPGDIITIPSRFF</sequence>
<name>A0ABV7FMD8_9ALTE</name>
<dbReference type="Pfam" id="PF02563">
    <property type="entry name" value="Poly_export"/>
    <property type="match status" value="1"/>
</dbReference>
<reference evidence="6" key="1">
    <citation type="journal article" date="2019" name="Int. J. Syst. Evol. Microbiol.">
        <title>The Global Catalogue of Microorganisms (GCM) 10K type strain sequencing project: providing services to taxonomists for standard genome sequencing and annotation.</title>
        <authorList>
            <consortium name="The Broad Institute Genomics Platform"/>
            <consortium name="The Broad Institute Genome Sequencing Center for Infectious Disease"/>
            <person name="Wu L."/>
            <person name="Ma J."/>
        </authorList>
    </citation>
    <scope>NUCLEOTIDE SEQUENCE [LARGE SCALE GENOMIC DNA]</scope>
    <source>
        <strain evidence="6">KCTC 52473</strain>
    </source>
</reference>
<evidence type="ECO:0000256" key="1">
    <source>
        <dbReference type="ARBA" id="ARBA00022729"/>
    </source>
</evidence>
<dbReference type="PANTHER" id="PTHR33619">
    <property type="entry name" value="POLYSACCHARIDE EXPORT PROTEIN GFCE-RELATED"/>
    <property type="match status" value="1"/>
</dbReference>
<feature type="chain" id="PRO_5047066876" evidence="2">
    <location>
        <begin position="24"/>
        <end position="177"/>
    </location>
</feature>
<feature type="domain" description="Soluble ligand binding" evidence="4">
    <location>
        <begin position="104"/>
        <end position="148"/>
    </location>
</feature>
<evidence type="ECO:0000313" key="6">
    <source>
        <dbReference type="Proteomes" id="UP001595478"/>
    </source>
</evidence>
<dbReference type="InterPro" id="IPR003715">
    <property type="entry name" value="Poly_export_N"/>
</dbReference>
<dbReference type="Gene3D" id="3.10.560.10">
    <property type="entry name" value="Outer membrane lipoprotein wza domain like"/>
    <property type="match status" value="1"/>
</dbReference>
<protein>
    <submittedName>
        <fullName evidence="5">Polysaccharide biosynthesis/export family protein</fullName>
    </submittedName>
</protein>
<feature type="domain" description="Polysaccharide export protein N-terminal" evidence="3">
    <location>
        <begin position="26"/>
        <end position="98"/>
    </location>
</feature>
<feature type="signal peptide" evidence="2">
    <location>
        <begin position="1"/>
        <end position="23"/>
    </location>
</feature>
<evidence type="ECO:0000259" key="4">
    <source>
        <dbReference type="Pfam" id="PF10531"/>
    </source>
</evidence>
<keyword evidence="1 2" id="KW-0732">Signal</keyword>
<dbReference type="Proteomes" id="UP001595478">
    <property type="component" value="Unassembled WGS sequence"/>
</dbReference>
<gene>
    <name evidence="5" type="ORF">ACFOHL_06625</name>
</gene>
<dbReference type="EMBL" id="JBHRSW010000008">
    <property type="protein sequence ID" value="MFC3121290.1"/>
    <property type="molecule type" value="Genomic_DNA"/>
</dbReference>
<accession>A0ABV7FMD8</accession>
<organism evidence="5 6">
    <name type="scientific">Agaribacter flavus</name>
    <dbReference type="NCBI Taxonomy" id="1902781"/>
    <lineage>
        <taxon>Bacteria</taxon>
        <taxon>Pseudomonadati</taxon>
        <taxon>Pseudomonadota</taxon>
        <taxon>Gammaproteobacteria</taxon>
        <taxon>Alteromonadales</taxon>
        <taxon>Alteromonadaceae</taxon>
        <taxon>Agaribacter</taxon>
    </lineage>
</organism>
<evidence type="ECO:0000313" key="5">
    <source>
        <dbReference type="EMBL" id="MFC3121290.1"/>
    </source>
</evidence>
<proteinExistence type="predicted"/>
<dbReference type="Pfam" id="PF10531">
    <property type="entry name" value="SLBB"/>
    <property type="match status" value="1"/>
</dbReference>
<evidence type="ECO:0000256" key="2">
    <source>
        <dbReference type="SAM" id="SignalP"/>
    </source>
</evidence>